<proteinExistence type="predicted"/>
<dbReference type="InterPro" id="IPR002931">
    <property type="entry name" value="Transglutaminase-like"/>
</dbReference>
<dbReference type="KEGG" id="jte:ASJ30_09980"/>
<dbReference type="AlphaFoldDB" id="A0A1L3MHD4"/>
<evidence type="ECO:0000313" key="2">
    <source>
        <dbReference type="EMBL" id="APH01813.1"/>
    </source>
</evidence>
<protein>
    <submittedName>
        <fullName evidence="2 3">Transglutaminase</fullName>
    </submittedName>
</protein>
<name>A0A1L3MHD4_9MICO</name>
<dbReference type="Proteomes" id="UP000593998">
    <property type="component" value="Chromosome"/>
</dbReference>
<evidence type="ECO:0000313" key="5">
    <source>
        <dbReference type="Proteomes" id="UP000593998"/>
    </source>
</evidence>
<dbReference type="RefSeq" id="WP_072624971.1">
    <property type="nucleotide sequence ID" value="NZ_CP013290.1"/>
</dbReference>
<dbReference type="EMBL" id="CP062789">
    <property type="protein sequence ID" value="QOK21742.1"/>
    <property type="molecule type" value="Genomic_DNA"/>
</dbReference>
<dbReference type="Gene3D" id="3.10.620.30">
    <property type="match status" value="1"/>
</dbReference>
<organism evidence="2 4">
    <name type="scientific">Janibacter indicus</name>
    <dbReference type="NCBI Taxonomy" id="857417"/>
    <lineage>
        <taxon>Bacteria</taxon>
        <taxon>Bacillati</taxon>
        <taxon>Actinomycetota</taxon>
        <taxon>Actinomycetes</taxon>
        <taxon>Micrococcales</taxon>
        <taxon>Intrasporangiaceae</taxon>
        <taxon>Janibacter</taxon>
    </lineage>
</organism>
<feature type="domain" description="Transglutaminase-like" evidence="1">
    <location>
        <begin position="169"/>
        <end position="236"/>
    </location>
</feature>
<dbReference type="Proteomes" id="UP000182938">
    <property type="component" value="Chromosome"/>
</dbReference>
<reference evidence="3 5" key="2">
    <citation type="submission" date="2020-10" db="EMBL/GenBank/DDBJ databases">
        <title>Janibacter indicus TT2 genome sequence.</title>
        <authorList>
            <person name="Lee K."/>
            <person name="Ganzorig M."/>
        </authorList>
    </citation>
    <scope>NUCLEOTIDE SEQUENCE [LARGE SCALE GENOMIC DNA]</scope>
    <source>
        <strain evidence="3 5">TT2</strain>
    </source>
</reference>
<dbReference type="SMART" id="SM00460">
    <property type="entry name" value="TGc"/>
    <property type="match status" value="1"/>
</dbReference>
<dbReference type="PANTHER" id="PTHR33490">
    <property type="entry name" value="BLR5614 PROTEIN-RELATED"/>
    <property type="match status" value="1"/>
</dbReference>
<dbReference type="EMBL" id="CP013290">
    <property type="protein sequence ID" value="APH01813.1"/>
    <property type="molecule type" value="Genomic_DNA"/>
</dbReference>
<evidence type="ECO:0000313" key="3">
    <source>
        <dbReference type="EMBL" id="QOK21742.1"/>
    </source>
</evidence>
<evidence type="ECO:0000259" key="1">
    <source>
        <dbReference type="SMART" id="SM00460"/>
    </source>
</evidence>
<dbReference type="Pfam" id="PF08379">
    <property type="entry name" value="Bact_transglu_N"/>
    <property type="match status" value="1"/>
</dbReference>
<dbReference type="PANTHER" id="PTHR33490:SF6">
    <property type="entry name" value="SLL1049 PROTEIN"/>
    <property type="match status" value="1"/>
</dbReference>
<dbReference type="SUPFAM" id="SSF54001">
    <property type="entry name" value="Cysteine proteinases"/>
    <property type="match status" value="1"/>
</dbReference>
<dbReference type="InterPro" id="IPR038765">
    <property type="entry name" value="Papain-like_cys_pep_sf"/>
</dbReference>
<sequence length="281" mass="31052">MSTRRHRIVHRTVMRYDGDVVASHNELRMTPLSEPGQTTLEARIRVRPHSWSNVYTDHWGTQVMAVESQGAHDTLEIEAMSTVERAETVAEASGTGWDALANEQTRDLLSELITATPRTTTTEELTKIAQAARDEPTPRAAAQAISTQVHERMSYAKGVTEVSDTAEDAWSKGQGVCQDFAHITLAALRCIGIPSRYVSGYVASEPDLERGRSCPGESHAWIEIWDGAWMPYDPTNLAPVGLDHVVVGRGRDYDDVAPFRGMYAGPELSELDVEITFTRVS</sequence>
<reference evidence="2 4" key="1">
    <citation type="submission" date="2015-11" db="EMBL/GenBank/DDBJ databases">
        <authorList>
            <person name="Zhang Y."/>
            <person name="Guo Z."/>
        </authorList>
    </citation>
    <scope>NUCLEOTIDE SEQUENCE [LARGE SCALE GENOMIC DNA]</scope>
    <source>
        <strain evidence="2 4">YFY001</strain>
    </source>
</reference>
<dbReference type="InterPro" id="IPR013589">
    <property type="entry name" value="Bac_transglu_N"/>
</dbReference>
<gene>
    <name evidence="2" type="ORF">ASJ30_09980</name>
    <name evidence="3" type="ORF">IGS73_11385</name>
</gene>
<dbReference type="Pfam" id="PF01841">
    <property type="entry name" value="Transglut_core"/>
    <property type="match status" value="1"/>
</dbReference>
<evidence type="ECO:0000313" key="4">
    <source>
        <dbReference type="Proteomes" id="UP000182938"/>
    </source>
</evidence>
<accession>A0A1L3MHD4</accession>
<keyword evidence="4" id="KW-1185">Reference proteome</keyword>